<dbReference type="GO" id="GO:0008168">
    <property type="term" value="F:methyltransferase activity"/>
    <property type="evidence" value="ECO:0007669"/>
    <property type="project" value="UniProtKB-KW"/>
</dbReference>
<comment type="caution">
    <text evidence="3">The sequence shown here is derived from an EMBL/GenBank/DDBJ whole genome shotgun (WGS) entry which is preliminary data.</text>
</comment>
<keyword evidence="4" id="KW-1185">Reference proteome</keyword>
<gene>
    <name evidence="3" type="ORF">ACFPEN_26070</name>
</gene>
<dbReference type="Gene3D" id="3.30.428.10">
    <property type="entry name" value="HIT-like"/>
    <property type="match status" value="1"/>
</dbReference>
<feature type="domain" description="HIT" evidence="2">
    <location>
        <begin position="21"/>
        <end position="129"/>
    </location>
</feature>
<dbReference type="EC" id="2.1.1.-" evidence="3"/>
<evidence type="ECO:0000313" key="3">
    <source>
        <dbReference type="EMBL" id="MFC4516387.1"/>
    </source>
</evidence>
<keyword evidence="3" id="KW-0808">Transferase</keyword>
<evidence type="ECO:0000256" key="1">
    <source>
        <dbReference type="PROSITE-ProRule" id="PRU00464"/>
    </source>
</evidence>
<dbReference type="InterPro" id="IPR011146">
    <property type="entry name" value="HIT-like"/>
</dbReference>
<accession>A0ABV9BQP9</accession>
<dbReference type="PROSITE" id="PS51084">
    <property type="entry name" value="HIT_2"/>
    <property type="match status" value="1"/>
</dbReference>
<keyword evidence="3" id="KW-0489">Methyltransferase</keyword>
<sequence>MNYTKETTLTPAETTGWRDDRIGSALRGENPTVLRRLEAGFAVIGDTQFLPGYSVLLVDDPGVQSLTDLPRQRRRRFLEGMDRLGEAVELACRNADAAFRRVNLEILGNADPYLHAHIWPRYDWEPAELVHRPVWLYPHERWTDQQHALGPRHEALRCAIGTELDRLADDE</sequence>
<dbReference type="EMBL" id="JBHSFS010000013">
    <property type="protein sequence ID" value="MFC4516387.1"/>
    <property type="molecule type" value="Genomic_DNA"/>
</dbReference>
<dbReference type="SUPFAM" id="SSF54197">
    <property type="entry name" value="HIT-like"/>
    <property type="match status" value="1"/>
</dbReference>
<organism evidence="3 4">
    <name type="scientific">Streptomyces ehimensis</name>
    <dbReference type="NCBI Taxonomy" id="68195"/>
    <lineage>
        <taxon>Bacteria</taxon>
        <taxon>Bacillati</taxon>
        <taxon>Actinomycetota</taxon>
        <taxon>Actinomycetes</taxon>
        <taxon>Kitasatosporales</taxon>
        <taxon>Streptomycetaceae</taxon>
        <taxon>Streptomyces</taxon>
    </lineage>
</organism>
<protein>
    <submittedName>
        <fullName evidence="3">HIT family protein</fullName>
        <ecNumber evidence="3">2.1.1.-</ecNumber>
    </submittedName>
</protein>
<dbReference type="RefSeq" id="WP_417923577.1">
    <property type="nucleotide sequence ID" value="NZ_JBHSFS010000013.1"/>
</dbReference>
<dbReference type="GO" id="GO:0032259">
    <property type="term" value="P:methylation"/>
    <property type="evidence" value="ECO:0007669"/>
    <property type="project" value="UniProtKB-KW"/>
</dbReference>
<evidence type="ECO:0000259" key="2">
    <source>
        <dbReference type="PROSITE" id="PS51084"/>
    </source>
</evidence>
<name>A0ABV9BQP9_9ACTN</name>
<dbReference type="Proteomes" id="UP001595990">
    <property type="component" value="Unassembled WGS sequence"/>
</dbReference>
<reference evidence="4" key="1">
    <citation type="journal article" date="2019" name="Int. J. Syst. Evol. Microbiol.">
        <title>The Global Catalogue of Microorganisms (GCM) 10K type strain sequencing project: providing services to taxonomists for standard genome sequencing and annotation.</title>
        <authorList>
            <consortium name="The Broad Institute Genomics Platform"/>
            <consortium name="The Broad Institute Genome Sequencing Center for Infectious Disease"/>
            <person name="Wu L."/>
            <person name="Ma J."/>
        </authorList>
    </citation>
    <scope>NUCLEOTIDE SEQUENCE [LARGE SCALE GENOMIC DNA]</scope>
    <source>
        <strain evidence="4">CECT 8064</strain>
    </source>
</reference>
<proteinExistence type="predicted"/>
<comment type="caution">
    <text evidence="1">Lacks conserved residue(s) required for the propagation of feature annotation.</text>
</comment>
<evidence type="ECO:0000313" key="4">
    <source>
        <dbReference type="Proteomes" id="UP001595990"/>
    </source>
</evidence>
<dbReference type="InterPro" id="IPR036265">
    <property type="entry name" value="HIT-like_sf"/>
</dbReference>